<feature type="transmembrane region" description="Helical" evidence="1">
    <location>
        <begin position="97"/>
        <end position="125"/>
    </location>
</feature>
<protein>
    <recommendedName>
        <fullName evidence="4">Paraquat-inducible protein A</fullName>
    </recommendedName>
</protein>
<evidence type="ECO:0000313" key="2">
    <source>
        <dbReference type="EMBL" id="TLU66191.1"/>
    </source>
</evidence>
<dbReference type="Pfam" id="PF04403">
    <property type="entry name" value="PqiA"/>
    <property type="match status" value="1"/>
</dbReference>
<dbReference type="AlphaFoldDB" id="A0A5R9ISC2"/>
<comment type="caution">
    <text evidence="2">The sequence shown here is derived from an EMBL/GenBank/DDBJ whole genome shotgun (WGS) entry which is preliminary data.</text>
</comment>
<dbReference type="EMBL" id="VCBC01000005">
    <property type="protein sequence ID" value="TLU66191.1"/>
    <property type="molecule type" value="Genomic_DNA"/>
</dbReference>
<dbReference type="InterPro" id="IPR007498">
    <property type="entry name" value="PqiA-like"/>
</dbReference>
<sequence>MTAATTTKPTILACRECDNLMPYPVLKEGQQARCRQCRHIVLYRKPNPVNRSVAIAIAGLILSVPAIFLPIMSMKMFSINSTVSLSSAVYALWLNELYFVAVVTCFFCIFAPIGKLVIALILGLQIKMDQIKRNSYMPLIKFYQKIDSWEMLEVFMIGILVSIFKLRADADLFFDLGLVSYILFMLSIVALKLSFDKELLWNKVVIND</sequence>
<dbReference type="Proteomes" id="UP000307790">
    <property type="component" value="Unassembled WGS sequence"/>
</dbReference>
<feature type="transmembrane region" description="Helical" evidence="1">
    <location>
        <begin position="53"/>
        <end position="77"/>
    </location>
</feature>
<accession>A0A5R9ISC2</accession>
<organism evidence="2 3">
    <name type="scientific">Thalassotalea litorea</name>
    <dbReference type="NCBI Taxonomy" id="2020715"/>
    <lineage>
        <taxon>Bacteria</taxon>
        <taxon>Pseudomonadati</taxon>
        <taxon>Pseudomonadota</taxon>
        <taxon>Gammaproteobacteria</taxon>
        <taxon>Alteromonadales</taxon>
        <taxon>Colwelliaceae</taxon>
        <taxon>Thalassotalea</taxon>
    </lineage>
</organism>
<dbReference type="OrthoDB" id="9807787at2"/>
<gene>
    <name evidence="2" type="ORF">FE810_05600</name>
</gene>
<evidence type="ECO:0000256" key="1">
    <source>
        <dbReference type="SAM" id="Phobius"/>
    </source>
</evidence>
<proteinExistence type="predicted"/>
<keyword evidence="1" id="KW-0812">Transmembrane</keyword>
<keyword evidence="1" id="KW-1133">Transmembrane helix</keyword>
<keyword evidence="3" id="KW-1185">Reference proteome</keyword>
<reference evidence="2 3" key="1">
    <citation type="submission" date="2019-05" db="EMBL/GenBank/DDBJ databases">
        <title>Genome sequences of Thalassotalea litorea 1K03283.</title>
        <authorList>
            <person name="Zhang D."/>
        </authorList>
    </citation>
    <scope>NUCLEOTIDE SEQUENCE [LARGE SCALE GENOMIC DNA]</scope>
    <source>
        <strain evidence="2 3">MCCC 1K03283</strain>
    </source>
</reference>
<keyword evidence="1" id="KW-0472">Membrane</keyword>
<evidence type="ECO:0000313" key="3">
    <source>
        <dbReference type="Proteomes" id="UP000307790"/>
    </source>
</evidence>
<feature type="transmembrane region" description="Helical" evidence="1">
    <location>
        <begin position="172"/>
        <end position="193"/>
    </location>
</feature>
<name>A0A5R9ISC2_9GAMM</name>
<evidence type="ECO:0008006" key="4">
    <source>
        <dbReference type="Google" id="ProtNLM"/>
    </source>
</evidence>